<keyword evidence="2" id="KW-0285">Flavoprotein</keyword>
<dbReference type="PANTHER" id="PTHR43567">
    <property type="entry name" value="FLAVOREDOXIN-RELATED-RELATED"/>
    <property type="match status" value="1"/>
</dbReference>
<evidence type="ECO:0000256" key="2">
    <source>
        <dbReference type="ARBA" id="ARBA00022630"/>
    </source>
</evidence>
<evidence type="ECO:0000313" key="5">
    <source>
        <dbReference type="EMBL" id="MBB2171679.1"/>
    </source>
</evidence>
<evidence type="ECO:0000313" key="6">
    <source>
        <dbReference type="Proteomes" id="UP000577891"/>
    </source>
</evidence>
<dbReference type="Pfam" id="PF01613">
    <property type="entry name" value="Flavin_Reduct"/>
    <property type="match status" value="1"/>
</dbReference>
<dbReference type="InterPro" id="IPR052174">
    <property type="entry name" value="Flavoredoxin"/>
</dbReference>
<evidence type="ECO:0000259" key="4">
    <source>
        <dbReference type="Pfam" id="PF01613"/>
    </source>
</evidence>
<dbReference type="PANTHER" id="PTHR43567:SF1">
    <property type="entry name" value="FLAVOREDOXIN"/>
    <property type="match status" value="1"/>
</dbReference>
<dbReference type="InterPro" id="IPR002563">
    <property type="entry name" value="Flavin_Rdtase-like_dom"/>
</dbReference>
<evidence type="ECO:0000256" key="3">
    <source>
        <dbReference type="ARBA" id="ARBA00038054"/>
    </source>
</evidence>
<reference evidence="5 6" key="1">
    <citation type="submission" date="2020-04" db="EMBL/GenBank/DDBJ databases">
        <title>Description of novel Gluconacetobacter.</title>
        <authorList>
            <person name="Sombolestani A."/>
        </authorList>
    </citation>
    <scope>NUCLEOTIDE SEQUENCE [LARGE SCALE GENOMIC DNA]</scope>
    <source>
        <strain evidence="5 6">LMG 27724</strain>
    </source>
</reference>
<name>A0A7W4IZ18_9PROT</name>
<keyword evidence="6" id="KW-1185">Reference proteome</keyword>
<dbReference type="GO" id="GO:0010181">
    <property type="term" value="F:FMN binding"/>
    <property type="evidence" value="ECO:0007669"/>
    <property type="project" value="InterPro"/>
</dbReference>
<organism evidence="5 6">
    <name type="scientific">Gluconacetobacter asukensis</name>
    <dbReference type="NCBI Taxonomy" id="1017181"/>
    <lineage>
        <taxon>Bacteria</taxon>
        <taxon>Pseudomonadati</taxon>
        <taxon>Pseudomonadota</taxon>
        <taxon>Alphaproteobacteria</taxon>
        <taxon>Acetobacterales</taxon>
        <taxon>Acetobacteraceae</taxon>
        <taxon>Gluconacetobacter</taxon>
    </lineage>
</organism>
<comment type="cofactor">
    <cofactor evidence="1">
        <name>FMN</name>
        <dbReference type="ChEBI" id="CHEBI:58210"/>
    </cofactor>
</comment>
<accession>A0A7W4IZ18</accession>
<gene>
    <name evidence="5" type="ORF">HLH35_06005</name>
</gene>
<dbReference type="GO" id="GO:0016646">
    <property type="term" value="F:oxidoreductase activity, acting on the CH-NH group of donors, NAD or NADP as acceptor"/>
    <property type="evidence" value="ECO:0007669"/>
    <property type="project" value="UniProtKB-ARBA"/>
</dbReference>
<sequence>MAAPDILTISPSVLYFGTPVVLVGTASHDGKTNITPISSAWALGPNIVIGLGTTGQALRNIRETGECTLNLPSADLWSKVEAIARTTGCFPVPSDKASMGYTYCADKFALGDFAPLPSENVKPPRIGDCPLQLECRLSGGDLKAALFRRPGCGDLASSSRLCGKSCVTFPPLRGWPRFEQDGNHTGSRDYFRQTLRACDTRMFRCRSKHEGRS</sequence>
<dbReference type="Gene3D" id="2.30.110.10">
    <property type="entry name" value="Electron Transport, Fmn-binding Protein, Chain A"/>
    <property type="match status" value="1"/>
</dbReference>
<dbReference type="InterPro" id="IPR012349">
    <property type="entry name" value="Split_barrel_FMN-bd"/>
</dbReference>
<dbReference type="SUPFAM" id="SSF50475">
    <property type="entry name" value="FMN-binding split barrel"/>
    <property type="match status" value="1"/>
</dbReference>
<proteinExistence type="inferred from homology"/>
<dbReference type="RefSeq" id="WP_182978287.1">
    <property type="nucleotide sequence ID" value="NZ_BAABGB010000013.1"/>
</dbReference>
<feature type="domain" description="Flavin reductase like" evidence="4">
    <location>
        <begin position="16"/>
        <end position="139"/>
    </location>
</feature>
<comment type="similarity">
    <text evidence="3">Belongs to the flavoredoxin family.</text>
</comment>
<dbReference type="AlphaFoldDB" id="A0A7W4IZ18"/>
<evidence type="ECO:0000256" key="1">
    <source>
        <dbReference type="ARBA" id="ARBA00001917"/>
    </source>
</evidence>
<dbReference type="Proteomes" id="UP000577891">
    <property type="component" value="Unassembled WGS sequence"/>
</dbReference>
<protein>
    <submittedName>
        <fullName evidence="5">Flavin reductase family protein</fullName>
    </submittedName>
</protein>
<comment type="caution">
    <text evidence="5">The sequence shown here is derived from an EMBL/GenBank/DDBJ whole genome shotgun (WGS) entry which is preliminary data.</text>
</comment>
<dbReference type="EMBL" id="JABEQE010000004">
    <property type="protein sequence ID" value="MBB2171679.1"/>
    <property type="molecule type" value="Genomic_DNA"/>
</dbReference>